<feature type="domain" description="Creatinase N-terminal" evidence="2">
    <location>
        <begin position="25"/>
        <end position="156"/>
    </location>
</feature>
<keyword evidence="4" id="KW-1185">Reference proteome</keyword>
<evidence type="ECO:0000259" key="2">
    <source>
        <dbReference type="Pfam" id="PF01321"/>
    </source>
</evidence>
<dbReference type="EMBL" id="BAABCP010000001">
    <property type="protein sequence ID" value="GAA3943489.1"/>
    <property type="molecule type" value="Genomic_DNA"/>
</dbReference>
<dbReference type="InterPro" id="IPR000994">
    <property type="entry name" value="Pept_M24"/>
</dbReference>
<dbReference type="InterPro" id="IPR029149">
    <property type="entry name" value="Creatin/AminoP/Spt16_N"/>
</dbReference>
<dbReference type="Gene3D" id="3.90.230.10">
    <property type="entry name" value="Creatinase/methionine aminopeptidase superfamily"/>
    <property type="match status" value="1"/>
</dbReference>
<dbReference type="PANTHER" id="PTHR46112:SF2">
    <property type="entry name" value="XAA-PRO AMINOPEPTIDASE P-RELATED"/>
    <property type="match status" value="1"/>
</dbReference>
<evidence type="ECO:0000259" key="1">
    <source>
        <dbReference type="Pfam" id="PF00557"/>
    </source>
</evidence>
<evidence type="ECO:0000313" key="4">
    <source>
        <dbReference type="Proteomes" id="UP001501591"/>
    </source>
</evidence>
<evidence type="ECO:0000313" key="3">
    <source>
        <dbReference type="EMBL" id="GAA3943489.1"/>
    </source>
</evidence>
<dbReference type="Pfam" id="PF00557">
    <property type="entry name" value="Peptidase_M24"/>
    <property type="match status" value="1"/>
</dbReference>
<sequence length="380" mass="42234">MGAPVAFDGLPAFDEAQWQVELISRRERLREIVHRAGCAAVVVFASPEHRQMFRYLTDFVPVIGDAWLIVSEQRQWAVTQFSWQIDESRAASGFEEWEAAYEPEDLVLDHVREALNGGSRIGVIGMQRLPHRMHVELSARAELVDLGPALERERRVKTPLEVALLQRACAVTDRMLDRARELAAEPVTELDIAAELSSVALRDAEGLSFESVVISGFEQASAIRRPTSRRLREGDTVLLDIGAQYRGYQADAGRSFVIGEPTAEQERYWAMVLEVAEELTALAVPGTPAHRFHDIYAERLRKEGFDLRHRIGHGIGLATSFEWPSFEAGAQDELVAGMTIAIEPGVYRAGMGNLKLEENLLVTEGAPLLLSHAPRHLAVG</sequence>
<dbReference type="RefSeq" id="WP_344819595.1">
    <property type="nucleotide sequence ID" value="NZ_BAABCP010000001.1"/>
</dbReference>
<proteinExistence type="predicted"/>
<dbReference type="SUPFAM" id="SSF55920">
    <property type="entry name" value="Creatinase/aminopeptidase"/>
    <property type="match status" value="1"/>
</dbReference>
<protein>
    <submittedName>
        <fullName evidence="3">Xaa-Pro dipeptidase PepQ</fullName>
    </submittedName>
</protein>
<dbReference type="InterPro" id="IPR036005">
    <property type="entry name" value="Creatinase/aminopeptidase-like"/>
</dbReference>
<gene>
    <name evidence="3" type="primary">pepQ</name>
    <name evidence="3" type="ORF">GCM10022383_21670</name>
</gene>
<dbReference type="InterPro" id="IPR050659">
    <property type="entry name" value="Peptidase_M24B"/>
</dbReference>
<name>A0ABP7NCY5_9MICO</name>
<dbReference type="PANTHER" id="PTHR46112">
    <property type="entry name" value="AMINOPEPTIDASE"/>
    <property type="match status" value="1"/>
</dbReference>
<dbReference type="Gene3D" id="3.40.350.10">
    <property type="entry name" value="Creatinase/prolidase N-terminal domain"/>
    <property type="match status" value="1"/>
</dbReference>
<accession>A0ABP7NCY5</accession>
<feature type="domain" description="Peptidase M24" evidence="1">
    <location>
        <begin position="164"/>
        <end position="364"/>
    </location>
</feature>
<dbReference type="InterPro" id="IPR000587">
    <property type="entry name" value="Creatinase_N"/>
</dbReference>
<dbReference type="Proteomes" id="UP001501591">
    <property type="component" value="Unassembled WGS sequence"/>
</dbReference>
<reference evidence="4" key="1">
    <citation type="journal article" date="2019" name="Int. J. Syst. Evol. Microbiol.">
        <title>The Global Catalogue of Microorganisms (GCM) 10K type strain sequencing project: providing services to taxonomists for standard genome sequencing and annotation.</title>
        <authorList>
            <consortium name="The Broad Institute Genomics Platform"/>
            <consortium name="The Broad Institute Genome Sequencing Center for Infectious Disease"/>
            <person name="Wu L."/>
            <person name="Ma J."/>
        </authorList>
    </citation>
    <scope>NUCLEOTIDE SEQUENCE [LARGE SCALE GENOMIC DNA]</scope>
    <source>
        <strain evidence="4">JCM 17024</strain>
    </source>
</reference>
<dbReference type="SUPFAM" id="SSF53092">
    <property type="entry name" value="Creatinase/prolidase N-terminal domain"/>
    <property type="match status" value="1"/>
</dbReference>
<comment type="caution">
    <text evidence="3">The sequence shown here is derived from an EMBL/GenBank/DDBJ whole genome shotgun (WGS) entry which is preliminary data.</text>
</comment>
<dbReference type="Pfam" id="PF01321">
    <property type="entry name" value="Creatinase_N"/>
    <property type="match status" value="1"/>
</dbReference>
<organism evidence="3 4">
    <name type="scientific">Microbacterium soli</name>
    <dbReference type="NCBI Taxonomy" id="446075"/>
    <lineage>
        <taxon>Bacteria</taxon>
        <taxon>Bacillati</taxon>
        <taxon>Actinomycetota</taxon>
        <taxon>Actinomycetes</taxon>
        <taxon>Micrococcales</taxon>
        <taxon>Microbacteriaceae</taxon>
        <taxon>Microbacterium</taxon>
    </lineage>
</organism>